<dbReference type="Pfam" id="PF00561">
    <property type="entry name" value="Abhydrolase_1"/>
    <property type="match status" value="1"/>
</dbReference>
<accession>A0A175W6B0</accession>
<keyword evidence="2" id="KW-0378">Hydrolase</keyword>
<evidence type="ECO:0000259" key="5">
    <source>
        <dbReference type="Pfam" id="PF00561"/>
    </source>
</evidence>
<dbReference type="VEuPathDB" id="FungiDB:MMYC01_203972"/>
<evidence type="ECO:0000256" key="1">
    <source>
        <dbReference type="ARBA" id="ARBA00008645"/>
    </source>
</evidence>
<keyword evidence="4" id="KW-1133">Transmembrane helix</keyword>
<evidence type="ECO:0000313" key="7">
    <source>
        <dbReference type="Proteomes" id="UP000078237"/>
    </source>
</evidence>
<comment type="similarity">
    <text evidence="1">Belongs to the AB hydrolase superfamily.</text>
</comment>
<dbReference type="Proteomes" id="UP000078237">
    <property type="component" value="Unassembled WGS sequence"/>
</dbReference>
<feature type="region of interest" description="Disordered" evidence="3">
    <location>
        <begin position="357"/>
        <end position="400"/>
    </location>
</feature>
<feature type="compositionally biased region" description="Low complexity" evidence="3">
    <location>
        <begin position="21"/>
        <end position="32"/>
    </location>
</feature>
<proteinExistence type="inferred from homology"/>
<name>A0A175W6B0_9PEZI</name>
<dbReference type="PANTHER" id="PTHR43798:SF14">
    <property type="entry name" value="SERINE HYDROLASE-LIKE PROTEIN DDB_G0286239"/>
    <property type="match status" value="1"/>
</dbReference>
<reference evidence="6 7" key="1">
    <citation type="journal article" date="2016" name="Genome Announc.">
        <title>Genome Sequence of Madurella mycetomatis mm55, Isolated from a Human Mycetoma Case in Sudan.</title>
        <authorList>
            <person name="Smit S."/>
            <person name="Derks M.F."/>
            <person name="Bervoets S."/>
            <person name="Fahal A."/>
            <person name="van Leeuwen W."/>
            <person name="van Belkum A."/>
            <person name="van de Sande W.W."/>
        </authorList>
    </citation>
    <scope>NUCLEOTIDE SEQUENCE [LARGE SCALE GENOMIC DNA]</scope>
    <source>
        <strain evidence="7">mm55</strain>
    </source>
</reference>
<keyword evidence="4" id="KW-0812">Transmembrane</keyword>
<dbReference type="Gene3D" id="3.40.50.1820">
    <property type="entry name" value="alpha/beta hydrolase"/>
    <property type="match status" value="1"/>
</dbReference>
<sequence>MSRLFRSRHSTSKLPPDHHSAYSSLLDSAASAQQKPSGRTRSKSSLGDHLSRPWLAAAESRSSWTGDRLPTRKLVKDMNGSGRPSFSLELPDTNAEKEKGILTPATPDTILARLMPVWTLNFRAPAERAGFYLALGAVGVSAGLVAALLTRERRPSRQCIGSPRKTYLPHLSEDEIASLPYPPDVLPGSRDVETPYGCIKVFEWGPEDGEKVLLLHGISTPCLALGTLAEELVSKGYRVMLFDFFGRGYSDAPLDIPYDIRLYTTQILLVLASSRLAWTGSDGFHLVGYSLGGGIVVPFARHFPHMVRSVVVVAGGGLIRSEHVSWKSRLLYSTGIFPEPVLQSLIRKRLTPRRRDAVTETKMANEVADVKNNQQASNEKNKKHRDSDANGGGGFDNAPLLARRPGHTVSSVMGWQLRHHEGFIPAFVSSIRYAPIYDQKADWYALGRLLAERRERVGWEDTADELPGLRGGKILFVLGSTDPVIVKEELVHDATAVLGEDGFEAVVVDSGHELAMSKGVEVAGVMASFWERIRDFNIFLAKNARYGDEDYGVEVDKSQFRYLGPFPPKIQEVTSDETLMSILYLMHLVPPEKMTPFPMVTGREVD</sequence>
<dbReference type="EMBL" id="LCTW02000092">
    <property type="protein sequence ID" value="KXX79256.1"/>
    <property type="molecule type" value="Genomic_DNA"/>
</dbReference>
<feature type="compositionally biased region" description="Basic residues" evidence="3">
    <location>
        <begin position="1"/>
        <end position="11"/>
    </location>
</feature>
<dbReference type="GO" id="GO:0016787">
    <property type="term" value="F:hydrolase activity"/>
    <property type="evidence" value="ECO:0007669"/>
    <property type="project" value="UniProtKB-KW"/>
</dbReference>
<protein>
    <submittedName>
        <fullName evidence="6">Serine hydrolase-like protein</fullName>
    </submittedName>
</protein>
<dbReference type="PANTHER" id="PTHR43798">
    <property type="entry name" value="MONOACYLGLYCEROL LIPASE"/>
    <property type="match status" value="1"/>
</dbReference>
<feature type="compositionally biased region" description="Polar residues" evidence="3">
    <location>
        <begin position="33"/>
        <end position="45"/>
    </location>
</feature>
<dbReference type="GO" id="GO:0016020">
    <property type="term" value="C:membrane"/>
    <property type="evidence" value="ECO:0007669"/>
    <property type="project" value="TreeGrafter"/>
</dbReference>
<keyword evidence="7" id="KW-1185">Reference proteome</keyword>
<dbReference type="InterPro" id="IPR000073">
    <property type="entry name" value="AB_hydrolase_1"/>
</dbReference>
<dbReference type="PRINTS" id="PR00111">
    <property type="entry name" value="ABHYDROLASE"/>
</dbReference>
<dbReference type="InterPro" id="IPR050266">
    <property type="entry name" value="AB_hydrolase_sf"/>
</dbReference>
<dbReference type="AlphaFoldDB" id="A0A175W6B0"/>
<evidence type="ECO:0000313" key="6">
    <source>
        <dbReference type="EMBL" id="KXX79256.1"/>
    </source>
</evidence>
<feature type="domain" description="AB hydrolase-1" evidence="5">
    <location>
        <begin position="212"/>
        <end position="514"/>
    </location>
</feature>
<comment type="caution">
    <text evidence="6">The sequence shown here is derived from an EMBL/GenBank/DDBJ whole genome shotgun (WGS) entry which is preliminary data.</text>
</comment>
<evidence type="ECO:0000256" key="4">
    <source>
        <dbReference type="SAM" id="Phobius"/>
    </source>
</evidence>
<evidence type="ECO:0000256" key="2">
    <source>
        <dbReference type="ARBA" id="ARBA00022801"/>
    </source>
</evidence>
<evidence type="ECO:0000256" key="3">
    <source>
        <dbReference type="SAM" id="MobiDB-lite"/>
    </source>
</evidence>
<keyword evidence="4" id="KW-0472">Membrane</keyword>
<dbReference type="SUPFAM" id="SSF53474">
    <property type="entry name" value="alpha/beta-Hydrolases"/>
    <property type="match status" value="1"/>
</dbReference>
<dbReference type="InterPro" id="IPR029058">
    <property type="entry name" value="AB_hydrolase_fold"/>
</dbReference>
<feature type="region of interest" description="Disordered" evidence="3">
    <location>
        <begin position="1"/>
        <end position="48"/>
    </location>
</feature>
<dbReference type="OrthoDB" id="408373at2759"/>
<dbReference type="STRING" id="100816.A0A175W6B0"/>
<gene>
    <name evidence="6" type="ORF">MMYC01_203972</name>
</gene>
<organism evidence="6 7">
    <name type="scientific">Madurella mycetomatis</name>
    <dbReference type="NCBI Taxonomy" id="100816"/>
    <lineage>
        <taxon>Eukaryota</taxon>
        <taxon>Fungi</taxon>
        <taxon>Dikarya</taxon>
        <taxon>Ascomycota</taxon>
        <taxon>Pezizomycotina</taxon>
        <taxon>Sordariomycetes</taxon>
        <taxon>Sordariomycetidae</taxon>
        <taxon>Sordariales</taxon>
        <taxon>Sordariales incertae sedis</taxon>
        <taxon>Madurella</taxon>
    </lineage>
</organism>
<feature type="transmembrane region" description="Helical" evidence="4">
    <location>
        <begin position="129"/>
        <end position="149"/>
    </location>
</feature>